<evidence type="ECO:0000313" key="3">
    <source>
        <dbReference type="Proteomes" id="UP000199051"/>
    </source>
</evidence>
<protein>
    <submittedName>
        <fullName evidence="2">Pentapeptide repeat-containing protein</fullName>
    </submittedName>
</protein>
<dbReference type="AlphaFoldDB" id="A0A1H9Q3L4"/>
<dbReference type="EMBL" id="FOGI01000004">
    <property type="protein sequence ID" value="SER55020.1"/>
    <property type="molecule type" value="Genomic_DNA"/>
</dbReference>
<evidence type="ECO:0000313" key="2">
    <source>
        <dbReference type="EMBL" id="SER55020.1"/>
    </source>
</evidence>
<keyword evidence="3" id="KW-1185">Reference proteome</keyword>
<gene>
    <name evidence="2" type="ORF">SAMN04487818_10471</name>
</gene>
<dbReference type="Proteomes" id="UP000199051">
    <property type="component" value="Unassembled WGS sequence"/>
</dbReference>
<proteinExistence type="predicted"/>
<dbReference type="Gene3D" id="2.160.20.80">
    <property type="entry name" value="E3 ubiquitin-protein ligase SopA"/>
    <property type="match status" value="1"/>
</dbReference>
<feature type="region of interest" description="Disordered" evidence="1">
    <location>
        <begin position="128"/>
        <end position="161"/>
    </location>
</feature>
<accession>A0A1H9Q3L4</accession>
<sequence>MLAVVTPVVLVTAAAVLVLSRVLDISTSAARLEMIRTALTIGAGTGALTTLVLALRRQWATEHDATERRLTDLYVKAIDQLGSDKPPVRHGALYALERIAQDNPAHRQTVVNLICAYLRGPWIPPTNRPAPRVGGLRKNRSTGLSSTDQGKREEHEVRNTASRILHRHLQRDPASRRPSPTFWPDIDLDLAGAVLVDFSLDHCAVRAATFAGATFTRDVTFAGAVFAGAVRFDRATFTGTCSFYQVAFKGTAWFASATFKRLTFFGSASFGVSAGFEDAVFEGFVLFEQATWSGDGTFVRTAFDEVSFDNTVFRRSARFKAATFTRLPTFREAELRAGGPDPLRPSSPFTDFTDARFVRGVPPEIRGFVDDTPG</sequence>
<organism evidence="2 3">
    <name type="scientific">Actinokineospora terrae</name>
    <dbReference type="NCBI Taxonomy" id="155974"/>
    <lineage>
        <taxon>Bacteria</taxon>
        <taxon>Bacillati</taxon>
        <taxon>Actinomycetota</taxon>
        <taxon>Actinomycetes</taxon>
        <taxon>Pseudonocardiales</taxon>
        <taxon>Pseudonocardiaceae</taxon>
        <taxon>Actinokineospora</taxon>
    </lineage>
</organism>
<dbReference type="Pfam" id="PF13576">
    <property type="entry name" value="Pentapeptide_3"/>
    <property type="match status" value="1"/>
</dbReference>
<dbReference type="STRING" id="155974.SAMN04487818_10471"/>
<evidence type="ECO:0000256" key="1">
    <source>
        <dbReference type="SAM" id="MobiDB-lite"/>
    </source>
</evidence>
<reference evidence="3" key="1">
    <citation type="submission" date="2016-10" db="EMBL/GenBank/DDBJ databases">
        <authorList>
            <person name="Varghese N."/>
            <person name="Submissions S."/>
        </authorList>
    </citation>
    <scope>NUCLEOTIDE SEQUENCE [LARGE SCALE GENOMIC DNA]</scope>
    <source>
        <strain evidence="3">DSM 44260</strain>
    </source>
</reference>
<dbReference type="InterPro" id="IPR001646">
    <property type="entry name" value="5peptide_repeat"/>
</dbReference>
<feature type="compositionally biased region" description="Basic and acidic residues" evidence="1">
    <location>
        <begin position="149"/>
        <end position="158"/>
    </location>
</feature>
<name>A0A1H9Q3L4_9PSEU</name>